<dbReference type="Gene3D" id="1.10.1740.10">
    <property type="match status" value="1"/>
</dbReference>
<keyword evidence="4" id="KW-0238">DNA-binding</keyword>
<keyword evidence="9" id="KW-1185">Reference proteome</keyword>
<dbReference type="Pfam" id="PF04542">
    <property type="entry name" value="Sigma70_r2"/>
    <property type="match status" value="1"/>
</dbReference>
<evidence type="ECO:0000256" key="3">
    <source>
        <dbReference type="ARBA" id="ARBA00023082"/>
    </source>
</evidence>
<accession>A0AA41U4K5</accession>
<keyword evidence="3" id="KW-0731">Sigma factor</keyword>
<evidence type="ECO:0000256" key="1">
    <source>
        <dbReference type="ARBA" id="ARBA00010641"/>
    </source>
</evidence>
<sequence>MAELVAVRGQALKRYAFLLCGDDEAADDLVQEAMVRALSRRVPDDLRELERYVRRVLLNIVVDDARRAVRWRRLLPRIALRGEARDRSGEVVDRVSLEEALAVLPMRQRACVVLHYYEDLPVAEVADLLGCTPGTVKSQLHDARKTLARTWDDAEQQPVGTKGEA</sequence>
<reference evidence="8" key="1">
    <citation type="submission" date="2022-01" db="EMBL/GenBank/DDBJ databases">
        <title>Genome-Based Taxonomic Classification of the Phylum Actinobacteria.</title>
        <authorList>
            <person name="Gao Y."/>
        </authorList>
    </citation>
    <scope>NUCLEOTIDE SEQUENCE</scope>
    <source>
        <strain evidence="8">KLBMP 8922</strain>
    </source>
</reference>
<proteinExistence type="inferred from homology"/>
<dbReference type="InterPro" id="IPR013249">
    <property type="entry name" value="RNA_pol_sigma70_r4_t2"/>
</dbReference>
<dbReference type="Gene3D" id="1.10.10.10">
    <property type="entry name" value="Winged helix-like DNA-binding domain superfamily/Winged helix DNA-binding domain"/>
    <property type="match status" value="1"/>
</dbReference>
<dbReference type="AlphaFoldDB" id="A0AA41U4K5"/>
<dbReference type="PANTHER" id="PTHR43133:SF50">
    <property type="entry name" value="ECF RNA POLYMERASE SIGMA FACTOR SIGM"/>
    <property type="match status" value="1"/>
</dbReference>
<comment type="similarity">
    <text evidence="1">Belongs to the sigma-70 factor family. ECF subfamily.</text>
</comment>
<dbReference type="SUPFAM" id="SSF88659">
    <property type="entry name" value="Sigma3 and sigma4 domains of RNA polymerase sigma factors"/>
    <property type="match status" value="1"/>
</dbReference>
<keyword evidence="2" id="KW-0805">Transcription regulation</keyword>
<evidence type="ECO:0000313" key="8">
    <source>
        <dbReference type="EMBL" id="MCF2533026.1"/>
    </source>
</evidence>
<dbReference type="NCBIfam" id="TIGR02937">
    <property type="entry name" value="sigma70-ECF"/>
    <property type="match status" value="1"/>
</dbReference>
<dbReference type="GO" id="GO:0006352">
    <property type="term" value="P:DNA-templated transcription initiation"/>
    <property type="evidence" value="ECO:0007669"/>
    <property type="project" value="InterPro"/>
</dbReference>
<feature type="domain" description="RNA polymerase sigma-70 region 2" evidence="6">
    <location>
        <begin position="9"/>
        <end position="69"/>
    </location>
</feature>
<dbReference type="Proteomes" id="UP001165378">
    <property type="component" value="Unassembled WGS sequence"/>
</dbReference>
<dbReference type="RefSeq" id="WP_235057798.1">
    <property type="nucleotide sequence ID" value="NZ_JAKFHA010000042.1"/>
</dbReference>
<dbReference type="CDD" id="cd06171">
    <property type="entry name" value="Sigma70_r4"/>
    <property type="match status" value="1"/>
</dbReference>
<evidence type="ECO:0000256" key="5">
    <source>
        <dbReference type="ARBA" id="ARBA00023163"/>
    </source>
</evidence>
<name>A0AA41U4K5_9ACTN</name>
<dbReference type="PANTHER" id="PTHR43133">
    <property type="entry name" value="RNA POLYMERASE ECF-TYPE SIGMA FACTO"/>
    <property type="match status" value="1"/>
</dbReference>
<dbReference type="Pfam" id="PF08281">
    <property type="entry name" value="Sigma70_r4_2"/>
    <property type="match status" value="1"/>
</dbReference>
<dbReference type="InterPro" id="IPR014284">
    <property type="entry name" value="RNA_pol_sigma-70_dom"/>
</dbReference>
<evidence type="ECO:0000256" key="4">
    <source>
        <dbReference type="ARBA" id="ARBA00023125"/>
    </source>
</evidence>
<gene>
    <name evidence="8" type="ORF">LZ495_38240</name>
</gene>
<dbReference type="GO" id="GO:0003677">
    <property type="term" value="F:DNA binding"/>
    <property type="evidence" value="ECO:0007669"/>
    <property type="project" value="UniProtKB-KW"/>
</dbReference>
<dbReference type="InterPro" id="IPR007627">
    <property type="entry name" value="RNA_pol_sigma70_r2"/>
</dbReference>
<organism evidence="8 9">
    <name type="scientific">Yinghuangia soli</name>
    <dbReference type="NCBI Taxonomy" id="2908204"/>
    <lineage>
        <taxon>Bacteria</taxon>
        <taxon>Bacillati</taxon>
        <taxon>Actinomycetota</taxon>
        <taxon>Actinomycetes</taxon>
        <taxon>Kitasatosporales</taxon>
        <taxon>Streptomycetaceae</taxon>
        <taxon>Yinghuangia</taxon>
    </lineage>
</organism>
<evidence type="ECO:0000313" key="9">
    <source>
        <dbReference type="Proteomes" id="UP001165378"/>
    </source>
</evidence>
<evidence type="ECO:0000259" key="7">
    <source>
        <dbReference type="Pfam" id="PF08281"/>
    </source>
</evidence>
<dbReference type="InterPro" id="IPR039425">
    <property type="entry name" value="RNA_pol_sigma-70-like"/>
</dbReference>
<protein>
    <submittedName>
        <fullName evidence="8">Sigma-70 family RNA polymerase sigma factor</fullName>
    </submittedName>
</protein>
<dbReference type="InterPro" id="IPR013325">
    <property type="entry name" value="RNA_pol_sigma_r2"/>
</dbReference>
<dbReference type="EMBL" id="JAKFHA010000042">
    <property type="protein sequence ID" value="MCF2533026.1"/>
    <property type="molecule type" value="Genomic_DNA"/>
</dbReference>
<keyword evidence="5" id="KW-0804">Transcription</keyword>
<dbReference type="InterPro" id="IPR013324">
    <property type="entry name" value="RNA_pol_sigma_r3/r4-like"/>
</dbReference>
<dbReference type="GO" id="GO:0016987">
    <property type="term" value="F:sigma factor activity"/>
    <property type="evidence" value="ECO:0007669"/>
    <property type="project" value="UniProtKB-KW"/>
</dbReference>
<evidence type="ECO:0000256" key="2">
    <source>
        <dbReference type="ARBA" id="ARBA00023015"/>
    </source>
</evidence>
<dbReference type="SUPFAM" id="SSF88946">
    <property type="entry name" value="Sigma2 domain of RNA polymerase sigma factors"/>
    <property type="match status" value="1"/>
</dbReference>
<evidence type="ECO:0000259" key="6">
    <source>
        <dbReference type="Pfam" id="PF04542"/>
    </source>
</evidence>
<comment type="caution">
    <text evidence="8">The sequence shown here is derived from an EMBL/GenBank/DDBJ whole genome shotgun (WGS) entry which is preliminary data.</text>
</comment>
<feature type="domain" description="RNA polymerase sigma factor 70 region 4 type 2" evidence="7">
    <location>
        <begin position="95"/>
        <end position="147"/>
    </location>
</feature>
<dbReference type="InterPro" id="IPR036388">
    <property type="entry name" value="WH-like_DNA-bd_sf"/>
</dbReference>